<dbReference type="Proteomes" id="UP000886885">
    <property type="component" value="Chromosome 2A"/>
</dbReference>
<comment type="caution">
    <text evidence="1">The sequence shown here is derived from an EMBL/GenBank/DDBJ whole genome shotgun (WGS) entry which is preliminary data.</text>
</comment>
<protein>
    <submittedName>
        <fullName evidence="1">Uncharacterized protein</fullName>
    </submittedName>
</protein>
<accession>A0A8X8DAZ1</accession>
<name>A0A8X8DAZ1_POPTO</name>
<reference evidence="1" key="1">
    <citation type="journal article" date="2020" name="bioRxiv">
        <title>Hybrid origin of Populus tomentosa Carr. identified through genome sequencing and phylogenomic analysis.</title>
        <authorList>
            <person name="An X."/>
            <person name="Gao K."/>
            <person name="Chen Z."/>
            <person name="Li J."/>
            <person name="Yang X."/>
            <person name="Yang X."/>
            <person name="Zhou J."/>
            <person name="Guo T."/>
            <person name="Zhao T."/>
            <person name="Huang S."/>
            <person name="Miao D."/>
            <person name="Khan W.U."/>
            <person name="Rao P."/>
            <person name="Ye M."/>
            <person name="Lei B."/>
            <person name="Liao W."/>
            <person name="Wang J."/>
            <person name="Ji L."/>
            <person name="Li Y."/>
            <person name="Guo B."/>
            <person name="Mustafa N.S."/>
            <person name="Li S."/>
            <person name="Yun Q."/>
            <person name="Keller S.R."/>
            <person name="Mao J."/>
            <person name="Zhang R."/>
            <person name="Strauss S.H."/>
        </authorList>
    </citation>
    <scope>NUCLEOTIDE SEQUENCE</scope>
    <source>
        <strain evidence="1">GM15</strain>
        <tissue evidence="1">Leaf</tissue>
    </source>
</reference>
<gene>
    <name evidence="1" type="ORF">POTOM_007075</name>
</gene>
<evidence type="ECO:0000313" key="2">
    <source>
        <dbReference type="Proteomes" id="UP000886885"/>
    </source>
</evidence>
<evidence type="ECO:0000313" key="1">
    <source>
        <dbReference type="EMBL" id="KAG6785514.1"/>
    </source>
</evidence>
<organism evidence="1 2">
    <name type="scientific">Populus tomentosa</name>
    <name type="common">Chinese white poplar</name>
    <dbReference type="NCBI Taxonomy" id="118781"/>
    <lineage>
        <taxon>Eukaryota</taxon>
        <taxon>Viridiplantae</taxon>
        <taxon>Streptophyta</taxon>
        <taxon>Embryophyta</taxon>
        <taxon>Tracheophyta</taxon>
        <taxon>Spermatophyta</taxon>
        <taxon>Magnoliopsida</taxon>
        <taxon>eudicotyledons</taxon>
        <taxon>Gunneridae</taxon>
        <taxon>Pentapetalae</taxon>
        <taxon>rosids</taxon>
        <taxon>fabids</taxon>
        <taxon>Malpighiales</taxon>
        <taxon>Salicaceae</taxon>
        <taxon>Saliceae</taxon>
        <taxon>Populus</taxon>
    </lineage>
</organism>
<dbReference type="AlphaFoldDB" id="A0A8X8DAZ1"/>
<proteinExistence type="predicted"/>
<keyword evidence="2" id="KW-1185">Reference proteome</keyword>
<dbReference type="EMBL" id="JAAWWB010000003">
    <property type="protein sequence ID" value="KAG6785514.1"/>
    <property type="molecule type" value="Genomic_DNA"/>
</dbReference>
<sequence length="86" mass="9450">MPHSPQDSTRLVLYPYCPLHHSSKTQASFDEFAACFMRGLDIAIVSSLTIEESVLLPRFLVASELQSILERSSLVTGSVISEPALN</sequence>